<evidence type="ECO:0000256" key="2">
    <source>
        <dbReference type="ARBA" id="ARBA00022723"/>
    </source>
</evidence>
<dbReference type="RefSeq" id="XP_024402693.1">
    <property type="nucleotide sequence ID" value="XM_024546925.2"/>
</dbReference>
<dbReference type="PaxDb" id="3218-PP1S299_56V6.1"/>
<dbReference type="OMA" id="QRHVRKC"/>
<dbReference type="OrthoDB" id="1937594at2759"/>
<evidence type="ECO:0000256" key="5">
    <source>
        <dbReference type="ARBA" id="ARBA00023125"/>
    </source>
</evidence>
<dbReference type="GO" id="GO:0046983">
    <property type="term" value="F:protein dimerization activity"/>
    <property type="evidence" value="ECO:0007669"/>
    <property type="project" value="InterPro"/>
</dbReference>
<feature type="region of interest" description="Disordered" evidence="8">
    <location>
        <begin position="86"/>
        <end position="117"/>
    </location>
</feature>
<dbReference type="GO" id="GO:0006357">
    <property type="term" value="P:regulation of transcription by RNA polymerase II"/>
    <property type="evidence" value="ECO:0000318"/>
    <property type="project" value="GO_Central"/>
</dbReference>
<dbReference type="PANTHER" id="PTHR46169">
    <property type="entry name" value="DNA REPLICATION-RELATED ELEMENT FACTOR, ISOFORM A"/>
    <property type="match status" value="1"/>
</dbReference>
<proteinExistence type="predicted"/>
<sequence length="1071" mass="120921">MENGVNVEPRAEDELGRGLEDVIATTEELEMEVRDDKMQELHVGGLSSHGHAHLEHEGDHAGESIHDAMMVESRGDIGVEHRDPKAMEEEEDHMGLDEDTRIGGGEPDKGQDNKNYKEGPWDVLEMLVLVSGMKEYAETVGDHSLEDHVNEQEKWHSIENYCWGQLVQRSALDCHEKWLSLSAEFKRVKDFESSMVQDQKSYWEMTYDERNNSQLPGDFSQEVYNMLWQWDDRDRIGEVGTSLILDDEINVKEQSPFGSMVRTRKRTDRGESQISRKASRGEAGMEATFLGSQLMMFGNQQVDMGGEGTGSLALVEPTEEIQASEDDEVWNAQLALLRANQQFWAPHGRASATWAFYVVNDNSEPDSGRPQQMRCAICHPAQQEHRPNSATRVRKGVVTYNKQHGTTSMKKHVAQEHGDIFTKYKATRKPSVMTRAEGQHSRRMKKDPSPSVLSDFLGNHSSSKKSDPAQERLREDLVLYVAKGCHPISMIENVWLKRLLMNRQCGRLNFPDGRQLVDEVVPRMVSQTMEKHVLPALRGCVSATVTFDLWMVRRGVNTIALVVHFINESWETCRVTIGVFEAPESAGEELALEVKDLFSSFNLAEKIIAFVVNDDDPSLRSLAEALSKQVSCSPLQLPEPYAGTCFGHVLFKACENATTDEKGCDDSRAFSIEATVSTLKETISWTTRSAKTRHQWMKACFDVGLQPRKLRAPMMGRFASKVILCQEALDYQHALSLYYGSQSNDMYIEVPSVETWAVAKAVTDALTPVLQQCIMNQSKAYWLLSDAIATALSLCIQLHRERLPNRSLADPKLDPSFEAALDVSLDRMRQEVMNTLAPFLTFTVEYSAKHAHNMLVLMLDPRYKGLSLVKDYVGKNLALQVVAEVDKQALLPCLVTVFKHLNPSSVENVPTLSPTSKDSFDENSLFGSTASNDEAIVGHLKAELSFFRRLHIDPKECENPLAWWKVREVQFPNVGFLARHILGIVGSQVETERIFSVVGLISAIRRRHLCTDNLDKLVLIRENWEEDSRSGSEEPRTGRKMEARLHDYLLAEENILEENEDLVFDAGLFDE</sequence>
<dbReference type="Gramene" id="Pp3c18_7640V3.11">
    <property type="protein sequence ID" value="Pp3c18_7640V3.11"/>
    <property type="gene ID" value="Pp3c18_7640"/>
</dbReference>
<dbReference type="Gramene" id="Pp3c18_7640V3.10">
    <property type="protein sequence ID" value="Pp3c18_7640V3.10"/>
    <property type="gene ID" value="Pp3c18_7640"/>
</dbReference>
<dbReference type="Pfam" id="PF05699">
    <property type="entry name" value="Dimer_Tnp_hAT"/>
    <property type="match status" value="1"/>
</dbReference>
<evidence type="ECO:0000259" key="10">
    <source>
        <dbReference type="PROSITE" id="PS50808"/>
    </source>
</evidence>
<dbReference type="SUPFAM" id="SSF53098">
    <property type="entry name" value="Ribonuclease H-like"/>
    <property type="match status" value="1"/>
</dbReference>
<dbReference type="RefSeq" id="XP_024402692.1">
    <property type="nucleotide sequence ID" value="XM_024546924.2"/>
</dbReference>
<evidence type="ECO:0000313" key="12">
    <source>
        <dbReference type="EnsemblPlants" id="Pp3c18_7640V3.1"/>
    </source>
</evidence>
<protein>
    <recommendedName>
        <fullName evidence="14">BED-type domain-containing protein</fullName>
    </recommendedName>
</protein>
<dbReference type="KEGG" id="ppp:112295398"/>
<evidence type="ECO:0000313" key="11">
    <source>
        <dbReference type="EMBL" id="PNR34950.1"/>
    </source>
</evidence>
<dbReference type="GeneID" id="112295398"/>
<evidence type="ECO:0000256" key="8">
    <source>
        <dbReference type="SAM" id="MobiDB-lite"/>
    </source>
</evidence>
<dbReference type="InterPro" id="IPR044822">
    <property type="entry name" value="Myb_DNA-bind_4"/>
</dbReference>
<comment type="subcellular location">
    <subcellularLocation>
        <location evidence="1">Nucleus</location>
    </subcellularLocation>
</comment>
<dbReference type="InterPro" id="IPR012337">
    <property type="entry name" value="RNaseH-like_sf"/>
</dbReference>
<dbReference type="Proteomes" id="UP000006727">
    <property type="component" value="Chromosome 18"/>
</dbReference>
<evidence type="ECO:0000256" key="3">
    <source>
        <dbReference type="ARBA" id="ARBA00022771"/>
    </source>
</evidence>
<reference evidence="11 13" key="2">
    <citation type="journal article" date="2018" name="Plant J.">
        <title>The Physcomitrella patens chromosome-scale assembly reveals moss genome structure and evolution.</title>
        <authorList>
            <person name="Lang D."/>
            <person name="Ullrich K.K."/>
            <person name="Murat F."/>
            <person name="Fuchs J."/>
            <person name="Jenkins J."/>
            <person name="Haas F.B."/>
            <person name="Piednoel M."/>
            <person name="Gundlach H."/>
            <person name="Van Bel M."/>
            <person name="Meyberg R."/>
            <person name="Vives C."/>
            <person name="Morata J."/>
            <person name="Symeonidi A."/>
            <person name="Hiss M."/>
            <person name="Muchero W."/>
            <person name="Kamisugi Y."/>
            <person name="Saleh O."/>
            <person name="Blanc G."/>
            <person name="Decker E.L."/>
            <person name="van Gessel N."/>
            <person name="Grimwood J."/>
            <person name="Hayes R.D."/>
            <person name="Graham S.W."/>
            <person name="Gunter L.E."/>
            <person name="McDaniel S.F."/>
            <person name="Hoernstein S.N.W."/>
            <person name="Larsson A."/>
            <person name="Li F.W."/>
            <person name="Perroud P.F."/>
            <person name="Phillips J."/>
            <person name="Ranjan P."/>
            <person name="Rokshar D.S."/>
            <person name="Rothfels C.J."/>
            <person name="Schneider L."/>
            <person name="Shu S."/>
            <person name="Stevenson D.W."/>
            <person name="Thummler F."/>
            <person name="Tillich M."/>
            <person name="Villarreal Aguilar J.C."/>
            <person name="Widiez T."/>
            <person name="Wong G.K."/>
            <person name="Wymore A."/>
            <person name="Zhang Y."/>
            <person name="Zimmer A.D."/>
            <person name="Quatrano R.S."/>
            <person name="Mayer K.F.X."/>
            <person name="Goodstein D."/>
            <person name="Casacuberta J.M."/>
            <person name="Vandepoele K."/>
            <person name="Reski R."/>
            <person name="Cuming A.C."/>
            <person name="Tuskan G.A."/>
            <person name="Maumus F."/>
            <person name="Salse J."/>
            <person name="Schmutz J."/>
            <person name="Rensing S.A."/>
        </authorList>
    </citation>
    <scope>NUCLEOTIDE SEQUENCE [LARGE SCALE GENOMIC DNA]</scope>
    <source>
        <strain evidence="12 13">cv. Gransden 2004</strain>
    </source>
</reference>
<accession>A0A2K1J0A2</accession>
<dbReference type="EnsemblPlants" id="Pp3c18_7640V3.3">
    <property type="protein sequence ID" value="Pp3c18_7640V3.3"/>
    <property type="gene ID" value="Pp3c18_7640"/>
</dbReference>
<dbReference type="PROSITE" id="PS50090">
    <property type="entry name" value="MYB_LIKE"/>
    <property type="match status" value="1"/>
</dbReference>
<reference evidence="11 13" key="1">
    <citation type="journal article" date="2008" name="Science">
        <title>The Physcomitrella genome reveals evolutionary insights into the conquest of land by plants.</title>
        <authorList>
            <person name="Rensing S."/>
            <person name="Lang D."/>
            <person name="Zimmer A."/>
            <person name="Terry A."/>
            <person name="Salamov A."/>
            <person name="Shapiro H."/>
            <person name="Nishiyama T."/>
            <person name="Perroud P.-F."/>
            <person name="Lindquist E."/>
            <person name="Kamisugi Y."/>
            <person name="Tanahashi T."/>
            <person name="Sakakibara K."/>
            <person name="Fujita T."/>
            <person name="Oishi K."/>
            <person name="Shin-I T."/>
            <person name="Kuroki Y."/>
            <person name="Toyoda A."/>
            <person name="Suzuki Y."/>
            <person name="Hashimoto A."/>
            <person name="Yamaguchi K."/>
            <person name="Sugano A."/>
            <person name="Kohara Y."/>
            <person name="Fujiyama A."/>
            <person name="Anterola A."/>
            <person name="Aoki S."/>
            <person name="Ashton N."/>
            <person name="Barbazuk W.B."/>
            <person name="Barker E."/>
            <person name="Bennetzen J."/>
            <person name="Bezanilla M."/>
            <person name="Blankenship R."/>
            <person name="Cho S.H."/>
            <person name="Dutcher S."/>
            <person name="Estelle M."/>
            <person name="Fawcett J.A."/>
            <person name="Gundlach H."/>
            <person name="Hanada K."/>
            <person name="Heyl A."/>
            <person name="Hicks K.A."/>
            <person name="Hugh J."/>
            <person name="Lohr M."/>
            <person name="Mayer K."/>
            <person name="Melkozernov A."/>
            <person name="Murata T."/>
            <person name="Nelson D."/>
            <person name="Pils B."/>
            <person name="Prigge M."/>
            <person name="Reiss B."/>
            <person name="Renner T."/>
            <person name="Rombauts S."/>
            <person name="Rushton P."/>
            <person name="Sanderfoot A."/>
            <person name="Schween G."/>
            <person name="Shiu S.-H."/>
            <person name="Stueber K."/>
            <person name="Theodoulou F.L."/>
            <person name="Tu H."/>
            <person name="Van de Peer Y."/>
            <person name="Verrier P.J."/>
            <person name="Waters E."/>
            <person name="Wood A."/>
            <person name="Yang L."/>
            <person name="Cove D."/>
            <person name="Cuming A."/>
            <person name="Hasebe M."/>
            <person name="Lucas S."/>
            <person name="Mishler D.B."/>
            <person name="Reski R."/>
            <person name="Grigoriev I."/>
            <person name="Quatrano R.S."/>
            <person name="Boore J.L."/>
        </authorList>
    </citation>
    <scope>NUCLEOTIDE SEQUENCE [LARGE SCALE GENOMIC DNA]</scope>
    <source>
        <strain evidence="12 13">cv. Gransden 2004</strain>
    </source>
</reference>
<name>A0A2K1J0A2_PHYPA</name>
<dbReference type="PANTHER" id="PTHR46169:SF15">
    <property type="entry name" value="INNER CENTROMERE PROTEIN A-LIKE ISOFORM X1-RELATED"/>
    <property type="match status" value="1"/>
</dbReference>
<organism evidence="11">
    <name type="scientific">Physcomitrium patens</name>
    <name type="common">Spreading-leaved earth moss</name>
    <name type="synonym">Physcomitrella patens</name>
    <dbReference type="NCBI Taxonomy" id="3218"/>
    <lineage>
        <taxon>Eukaryota</taxon>
        <taxon>Viridiplantae</taxon>
        <taxon>Streptophyta</taxon>
        <taxon>Embryophyta</taxon>
        <taxon>Bryophyta</taxon>
        <taxon>Bryophytina</taxon>
        <taxon>Bryopsida</taxon>
        <taxon>Funariidae</taxon>
        <taxon>Funariales</taxon>
        <taxon>Funariaceae</taxon>
        <taxon>Physcomitrium</taxon>
    </lineage>
</organism>
<dbReference type="PROSITE" id="PS50808">
    <property type="entry name" value="ZF_BED"/>
    <property type="match status" value="1"/>
</dbReference>
<dbReference type="EnsemblPlants" id="Pp3c18_7640V3.1">
    <property type="protein sequence ID" value="Pp3c18_7640V3.1"/>
    <property type="gene ID" value="Pp3c18_7640"/>
</dbReference>
<dbReference type="Gramene" id="Pp3c18_7640V3.1">
    <property type="protein sequence ID" value="Pp3c18_7640V3.1"/>
    <property type="gene ID" value="Pp3c18_7640"/>
</dbReference>
<dbReference type="EnsemblPlants" id="Pp3c18_7640V3.10">
    <property type="protein sequence ID" value="Pp3c18_7640V3.10"/>
    <property type="gene ID" value="Pp3c18_7640"/>
</dbReference>
<dbReference type="EMBL" id="ABEU02000018">
    <property type="protein sequence ID" value="PNR34950.1"/>
    <property type="molecule type" value="Genomic_DNA"/>
</dbReference>
<dbReference type="RefSeq" id="XP_024402694.1">
    <property type="nucleotide sequence ID" value="XM_024546926.2"/>
</dbReference>
<dbReference type="EnsemblPlants" id="Pp3c18_7640V3.11">
    <property type="protein sequence ID" value="Pp3c18_7640V3.11"/>
    <property type="gene ID" value="Pp3c18_7640"/>
</dbReference>
<dbReference type="InterPro" id="IPR001005">
    <property type="entry name" value="SANT/Myb"/>
</dbReference>
<dbReference type="Pfam" id="PF13837">
    <property type="entry name" value="Myb_DNA-bind_4"/>
    <property type="match status" value="1"/>
</dbReference>
<evidence type="ECO:0000256" key="6">
    <source>
        <dbReference type="ARBA" id="ARBA00023242"/>
    </source>
</evidence>
<evidence type="ECO:0000313" key="13">
    <source>
        <dbReference type="Proteomes" id="UP000006727"/>
    </source>
</evidence>
<evidence type="ECO:0000259" key="9">
    <source>
        <dbReference type="PROSITE" id="PS50090"/>
    </source>
</evidence>
<dbReference type="GO" id="GO:0008270">
    <property type="term" value="F:zinc ion binding"/>
    <property type="evidence" value="ECO:0007669"/>
    <property type="project" value="UniProtKB-KW"/>
</dbReference>
<evidence type="ECO:0000256" key="4">
    <source>
        <dbReference type="ARBA" id="ARBA00022833"/>
    </source>
</evidence>
<evidence type="ECO:0008006" key="14">
    <source>
        <dbReference type="Google" id="ProtNLM"/>
    </source>
</evidence>
<dbReference type="GO" id="GO:0003677">
    <property type="term" value="F:DNA binding"/>
    <property type="evidence" value="ECO:0007669"/>
    <property type="project" value="UniProtKB-KW"/>
</dbReference>
<dbReference type="GO" id="GO:0005634">
    <property type="term" value="C:nucleus"/>
    <property type="evidence" value="ECO:0000318"/>
    <property type="project" value="GO_Central"/>
</dbReference>
<keyword evidence="5" id="KW-0238">DNA-binding</keyword>
<dbReference type="Gramene" id="Pp3c18_7640V3.2">
    <property type="protein sequence ID" value="Pp3c18_7640V3.2"/>
    <property type="gene ID" value="Pp3c18_7640"/>
</dbReference>
<feature type="region of interest" description="Disordered" evidence="8">
    <location>
        <begin position="429"/>
        <end position="469"/>
    </location>
</feature>
<dbReference type="InterPro" id="IPR052717">
    <property type="entry name" value="Vacuolar_transposase_reg"/>
</dbReference>
<keyword evidence="3 7" id="KW-0863">Zinc-finger</keyword>
<dbReference type="InterPro" id="IPR003656">
    <property type="entry name" value="Znf_BED"/>
</dbReference>
<keyword evidence="4" id="KW-0862">Zinc</keyword>
<gene>
    <name evidence="12" type="primary">LOC112295398</name>
    <name evidence="11" type="ORF">PHYPA_022849</name>
</gene>
<feature type="region of interest" description="Disordered" evidence="8">
    <location>
        <begin position="259"/>
        <end position="282"/>
    </location>
</feature>
<dbReference type="AlphaFoldDB" id="A0A2K1J0A2"/>
<dbReference type="FunCoup" id="A0A2K1J0A2">
    <property type="interactions" value="2844"/>
</dbReference>
<dbReference type="Gramene" id="Pp3c18_7640V3.3">
    <property type="protein sequence ID" value="Pp3c18_7640V3.3"/>
    <property type="gene ID" value="Pp3c18_7640"/>
</dbReference>
<dbReference type="InterPro" id="IPR008906">
    <property type="entry name" value="HATC_C_dom"/>
</dbReference>
<feature type="domain" description="Myb-like" evidence="9">
    <location>
        <begin position="113"/>
        <end position="182"/>
    </location>
</feature>
<dbReference type="EnsemblPlants" id="Pp3c18_7640V3.2">
    <property type="protein sequence ID" value="Pp3c18_7640V3.2"/>
    <property type="gene ID" value="Pp3c18_7640"/>
</dbReference>
<keyword evidence="2" id="KW-0479">Metal-binding</keyword>
<keyword evidence="6" id="KW-0539">Nucleus</keyword>
<dbReference type="Gene3D" id="1.10.10.60">
    <property type="entry name" value="Homeodomain-like"/>
    <property type="match status" value="1"/>
</dbReference>
<reference evidence="12" key="3">
    <citation type="submission" date="2020-12" db="UniProtKB">
        <authorList>
            <consortium name="EnsemblPlants"/>
        </authorList>
    </citation>
    <scope>IDENTIFICATION</scope>
</reference>
<keyword evidence="13" id="KW-1185">Reference proteome</keyword>
<evidence type="ECO:0000256" key="1">
    <source>
        <dbReference type="ARBA" id="ARBA00004123"/>
    </source>
</evidence>
<feature type="domain" description="BED-type" evidence="10">
    <location>
        <begin position="348"/>
        <end position="424"/>
    </location>
</feature>
<evidence type="ECO:0000256" key="7">
    <source>
        <dbReference type="PROSITE-ProRule" id="PRU00027"/>
    </source>
</evidence>